<protein>
    <submittedName>
        <fullName evidence="2">Uncharacterized protein</fullName>
    </submittedName>
</protein>
<evidence type="ECO:0000313" key="3">
    <source>
        <dbReference type="Proteomes" id="UP001291623"/>
    </source>
</evidence>
<gene>
    <name evidence="2" type="ORF">RND71_023601</name>
</gene>
<organism evidence="2 3">
    <name type="scientific">Anisodus tanguticus</name>
    <dbReference type="NCBI Taxonomy" id="243964"/>
    <lineage>
        <taxon>Eukaryota</taxon>
        <taxon>Viridiplantae</taxon>
        <taxon>Streptophyta</taxon>
        <taxon>Embryophyta</taxon>
        <taxon>Tracheophyta</taxon>
        <taxon>Spermatophyta</taxon>
        <taxon>Magnoliopsida</taxon>
        <taxon>eudicotyledons</taxon>
        <taxon>Gunneridae</taxon>
        <taxon>Pentapetalae</taxon>
        <taxon>asterids</taxon>
        <taxon>lamiids</taxon>
        <taxon>Solanales</taxon>
        <taxon>Solanaceae</taxon>
        <taxon>Solanoideae</taxon>
        <taxon>Hyoscyameae</taxon>
        <taxon>Anisodus</taxon>
    </lineage>
</organism>
<feature type="chain" id="PRO_5042075691" evidence="1">
    <location>
        <begin position="23"/>
        <end position="95"/>
    </location>
</feature>
<dbReference type="EMBL" id="JAVYJV010000012">
    <property type="protein sequence ID" value="KAK4357991.1"/>
    <property type="molecule type" value="Genomic_DNA"/>
</dbReference>
<evidence type="ECO:0000313" key="2">
    <source>
        <dbReference type="EMBL" id="KAK4357991.1"/>
    </source>
</evidence>
<comment type="caution">
    <text evidence="2">The sequence shown here is derived from an EMBL/GenBank/DDBJ whole genome shotgun (WGS) entry which is preliminary data.</text>
</comment>
<name>A0AAE1RU62_9SOLA</name>
<reference evidence="2" key="1">
    <citation type="submission" date="2023-12" db="EMBL/GenBank/DDBJ databases">
        <title>Genome assembly of Anisodus tanguticus.</title>
        <authorList>
            <person name="Wang Y.-J."/>
        </authorList>
    </citation>
    <scope>NUCLEOTIDE SEQUENCE</scope>
    <source>
        <strain evidence="2">KB-2021</strain>
        <tissue evidence="2">Leaf</tissue>
    </source>
</reference>
<dbReference type="Proteomes" id="UP001291623">
    <property type="component" value="Unassembled WGS sequence"/>
</dbReference>
<keyword evidence="3" id="KW-1185">Reference proteome</keyword>
<keyword evidence="1" id="KW-0732">Signal</keyword>
<evidence type="ECO:0000256" key="1">
    <source>
        <dbReference type="SAM" id="SignalP"/>
    </source>
</evidence>
<accession>A0AAE1RU62</accession>
<feature type="signal peptide" evidence="1">
    <location>
        <begin position="1"/>
        <end position="22"/>
    </location>
</feature>
<dbReference type="AlphaFoldDB" id="A0AAE1RU62"/>
<sequence length="95" mass="10369">MAKLSSTWCLFLLLAFAAGIFSSPRHFIILATTQARDAIPNGQCLTNLGSCGSKLCDTQCCEQNCFDNLKSKNPYGICEIIPGSALRLCNCYHEC</sequence>
<proteinExistence type="predicted"/>